<evidence type="ECO:0000313" key="4">
    <source>
        <dbReference type="EMBL" id="BDG05827.1"/>
    </source>
</evidence>
<dbReference type="Proteomes" id="UP001162891">
    <property type="component" value="Chromosome"/>
</dbReference>
<name>A0ABN6N1F7_9BACT</name>
<dbReference type="Gene3D" id="3.40.50.2300">
    <property type="match status" value="1"/>
</dbReference>
<dbReference type="PROSITE" id="PS50110">
    <property type="entry name" value="RESPONSE_REGULATORY"/>
    <property type="match status" value="1"/>
</dbReference>
<evidence type="ECO:0000256" key="2">
    <source>
        <dbReference type="PROSITE-ProRule" id="PRU00169"/>
    </source>
</evidence>
<sequence>MSTTPIKVLVVDDNAALRENLAECLEVEGYAVSVASDGTTALALLEQEPLPSVVLLDLMMPGMDGRALAAAIRGNPRLGGVRLVLTTGHPNAKARAGIAADAVLAKPFGVKELLAAITQVVA</sequence>
<reference evidence="5" key="1">
    <citation type="journal article" date="2022" name="Int. J. Syst. Evol. Microbiol.">
        <title>Anaeromyxobacter oryzae sp. nov., Anaeromyxobacter diazotrophicus sp. nov. and Anaeromyxobacter paludicola sp. nov., isolated from paddy soils.</title>
        <authorList>
            <person name="Itoh H."/>
            <person name="Xu Z."/>
            <person name="Mise K."/>
            <person name="Masuda Y."/>
            <person name="Ushijima N."/>
            <person name="Hayakawa C."/>
            <person name="Shiratori Y."/>
            <person name="Senoo K."/>
        </authorList>
    </citation>
    <scope>NUCLEOTIDE SEQUENCE [LARGE SCALE GENOMIC DNA]</scope>
    <source>
        <strain evidence="5">Red232</strain>
    </source>
</reference>
<proteinExistence type="predicted"/>
<keyword evidence="1 2" id="KW-0597">Phosphoprotein</keyword>
<dbReference type="PANTHER" id="PTHR44591:SF3">
    <property type="entry name" value="RESPONSE REGULATORY DOMAIN-CONTAINING PROTEIN"/>
    <property type="match status" value="1"/>
</dbReference>
<evidence type="ECO:0000313" key="5">
    <source>
        <dbReference type="Proteomes" id="UP001162891"/>
    </source>
</evidence>
<evidence type="ECO:0000259" key="3">
    <source>
        <dbReference type="PROSITE" id="PS50110"/>
    </source>
</evidence>
<dbReference type="InterPro" id="IPR050595">
    <property type="entry name" value="Bact_response_regulator"/>
</dbReference>
<feature type="modified residue" description="4-aspartylphosphate" evidence="2">
    <location>
        <position position="57"/>
    </location>
</feature>
<accession>A0ABN6N1F7</accession>
<dbReference type="SUPFAM" id="SSF52172">
    <property type="entry name" value="CheY-like"/>
    <property type="match status" value="1"/>
</dbReference>
<feature type="domain" description="Response regulatory" evidence="3">
    <location>
        <begin position="7"/>
        <end position="121"/>
    </location>
</feature>
<dbReference type="RefSeq" id="WP_248354986.1">
    <property type="nucleotide sequence ID" value="NZ_AP025591.1"/>
</dbReference>
<keyword evidence="5" id="KW-1185">Reference proteome</keyword>
<gene>
    <name evidence="4" type="ORF">AMOR_48230</name>
</gene>
<dbReference type="Pfam" id="PF00072">
    <property type="entry name" value="Response_reg"/>
    <property type="match status" value="1"/>
</dbReference>
<dbReference type="SMART" id="SM00448">
    <property type="entry name" value="REC"/>
    <property type="match status" value="1"/>
</dbReference>
<organism evidence="4 5">
    <name type="scientific">Anaeromyxobacter oryzae</name>
    <dbReference type="NCBI Taxonomy" id="2918170"/>
    <lineage>
        <taxon>Bacteria</taxon>
        <taxon>Pseudomonadati</taxon>
        <taxon>Myxococcota</taxon>
        <taxon>Myxococcia</taxon>
        <taxon>Myxococcales</taxon>
        <taxon>Cystobacterineae</taxon>
        <taxon>Anaeromyxobacteraceae</taxon>
        <taxon>Anaeromyxobacter</taxon>
    </lineage>
</organism>
<dbReference type="EMBL" id="AP025591">
    <property type="protein sequence ID" value="BDG05827.1"/>
    <property type="molecule type" value="Genomic_DNA"/>
</dbReference>
<dbReference type="InterPro" id="IPR001789">
    <property type="entry name" value="Sig_transdc_resp-reg_receiver"/>
</dbReference>
<dbReference type="InterPro" id="IPR011006">
    <property type="entry name" value="CheY-like_superfamily"/>
</dbReference>
<evidence type="ECO:0000256" key="1">
    <source>
        <dbReference type="ARBA" id="ARBA00022553"/>
    </source>
</evidence>
<dbReference type="PANTHER" id="PTHR44591">
    <property type="entry name" value="STRESS RESPONSE REGULATOR PROTEIN 1"/>
    <property type="match status" value="1"/>
</dbReference>
<protein>
    <recommendedName>
        <fullName evidence="3">Response regulatory domain-containing protein</fullName>
    </recommendedName>
</protein>